<dbReference type="GO" id="GO:0003735">
    <property type="term" value="F:structural constituent of ribosome"/>
    <property type="evidence" value="ECO:0007669"/>
    <property type="project" value="UniProtKB-UniRule"/>
</dbReference>
<dbReference type="SUPFAM" id="SSF50249">
    <property type="entry name" value="Nucleic acid-binding proteins"/>
    <property type="match status" value="1"/>
</dbReference>
<dbReference type="GO" id="GO:0019843">
    <property type="term" value="F:rRNA binding"/>
    <property type="evidence" value="ECO:0007669"/>
    <property type="project" value="UniProtKB-UniRule"/>
</dbReference>
<comment type="subunit">
    <text evidence="6">Part of the 30S ribosomal subunit.</text>
</comment>
<reference evidence="9 10" key="1">
    <citation type="submission" date="2019-04" db="EMBL/GenBank/DDBJ databases">
        <authorList>
            <person name="Li Y."/>
            <person name="Wang J."/>
        </authorList>
    </citation>
    <scope>NUCLEOTIDE SEQUENCE [LARGE SCALE GENOMIC DNA]</scope>
    <source>
        <strain evidence="9 10">DSM 14668</strain>
    </source>
</reference>
<dbReference type="OrthoDB" id="9811714at2"/>
<dbReference type="CDD" id="cd00364">
    <property type="entry name" value="Ribosomal_uS17"/>
    <property type="match status" value="1"/>
</dbReference>
<dbReference type="PRINTS" id="PR00973">
    <property type="entry name" value="RIBOSOMALS17"/>
</dbReference>
<keyword evidence="10" id="KW-1185">Reference proteome</keyword>
<dbReference type="InterPro" id="IPR000266">
    <property type="entry name" value="Ribosomal_uS17"/>
</dbReference>
<evidence type="ECO:0000256" key="1">
    <source>
        <dbReference type="ARBA" id="ARBA00010254"/>
    </source>
</evidence>
<evidence type="ECO:0000256" key="3">
    <source>
        <dbReference type="ARBA" id="ARBA00022884"/>
    </source>
</evidence>
<dbReference type="Pfam" id="PF00366">
    <property type="entry name" value="Ribosomal_S17"/>
    <property type="match status" value="1"/>
</dbReference>
<dbReference type="Gene3D" id="2.40.50.140">
    <property type="entry name" value="Nucleic acid-binding proteins"/>
    <property type="match status" value="1"/>
</dbReference>
<evidence type="ECO:0000256" key="7">
    <source>
        <dbReference type="RuleBase" id="RU003872"/>
    </source>
</evidence>
<evidence type="ECO:0000256" key="6">
    <source>
        <dbReference type="HAMAP-Rule" id="MF_01345"/>
    </source>
</evidence>
<dbReference type="NCBIfam" id="NF004123">
    <property type="entry name" value="PRK05610.1"/>
    <property type="match status" value="1"/>
</dbReference>
<sequence length="106" mass="12256">MATNEANATAAGQAQADTTAKPHGFRRKLVGRVKSNKQDKTVVVEVVRNSPDPVYKKYVRARERYKAHDEKNEYKVGDRVEIQEHRPISREKRWIVTKLISRPVEE</sequence>
<evidence type="ECO:0000256" key="2">
    <source>
        <dbReference type="ARBA" id="ARBA00022730"/>
    </source>
</evidence>
<gene>
    <name evidence="6 9" type="primary">rpsQ</name>
    <name evidence="9" type="ORF">E8A74_44525</name>
</gene>
<dbReference type="InterPro" id="IPR019984">
    <property type="entry name" value="Ribosomal_uS17_bact/chlr"/>
</dbReference>
<dbReference type="InterPro" id="IPR019979">
    <property type="entry name" value="Ribosomal_uS17_CS"/>
</dbReference>
<feature type="compositionally biased region" description="Low complexity" evidence="8">
    <location>
        <begin position="1"/>
        <end position="19"/>
    </location>
</feature>
<dbReference type="InterPro" id="IPR012340">
    <property type="entry name" value="NA-bd_OB-fold"/>
</dbReference>
<comment type="function">
    <text evidence="6">One of the primary rRNA binding proteins, it binds specifically to the 5'-end of 16S ribosomal RNA.</text>
</comment>
<feature type="region of interest" description="Disordered" evidence="8">
    <location>
        <begin position="1"/>
        <end position="30"/>
    </location>
</feature>
<protein>
    <recommendedName>
        <fullName evidence="6">Small ribosomal subunit protein uS17</fullName>
    </recommendedName>
</protein>
<dbReference type="HAMAP" id="MF_01345_B">
    <property type="entry name" value="Ribosomal_uS17_B"/>
    <property type="match status" value="1"/>
</dbReference>
<keyword evidence="4 6" id="KW-0689">Ribosomal protein</keyword>
<dbReference type="AlphaFoldDB" id="A0A4U1IRY2"/>
<evidence type="ECO:0000256" key="5">
    <source>
        <dbReference type="ARBA" id="ARBA00023274"/>
    </source>
</evidence>
<dbReference type="EMBL" id="SSMQ01000083">
    <property type="protein sequence ID" value="TKC97074.1"/>
    <property type="molecule type" value="Genomic_DNA"/>
</dbReference>
<name>A0A4U1IRY2_9BACT</name>
<evidence type="ECO:0000313" key="9">
    <source>
        <dbReference type="EMBL" id="TKC97074.1"/>
    </source>
</evidence>
<dbReference type="GO" id="GO:0022627">
    <property type="term" value="C:cytosolic small ribosomal subunit"/>
    <property type="evidence" value="ECO:0007669"/>
    <property type="project" value="UniProtKB-UniRule"/>
</dbReference>
<organism evidence="9 10">
    <name type="scientific">Polyangium fumosum</name>
    <dbReference type="NCBI Taxonomy" id="889272"/>
    <lineage>
        <taxon>Bacteria</taxon>
        <taxon>Pseudomonadati</taxon>
        <taxon>Myxococcota</taxon>
        <taxon>Polyangia</taxon>
        <taxon>Polyangiales</taxon>
        <taxon>Polyangiaceae</taxon>
        <taxon>Polyangium</taxon>
    </lineage>
</organism>
<accession>A0A4U1IRY2</accession>
<comment type="caution">
    <text evidence="9">The sequence shown here is derived from an EMBL/GenBank/DDBJ whole genome shotgun (WGS) entry which is preliminary data.</text>
</comment>
<comment type="similarity">
    <text evidence="1 6 7">Belongs to the universal ribosomal protein uS17 family.</text>
</comment>
<keyword evidence="5 6" id="KW-0687">Ribonucleoprotein</keyword>
<proteinExistence type="inferred from homology"/>
<dbReference type="PANTHER" id="PTHR10744:SF1">
    <property type="entry name" value="SMALL RIBOSOMAL SUBUNIT PROTEIN US17M"/>
    <property type="match status" value="1"/>
</dbReference>
<keyword evidence="3 6" id="KW-0694">RNA-binding</keyword>
<evidence type="ECO:0000313" key="10">
    <source>
        <dbReference type="Proteomes" id="UP000309215"/>
    </source>
</evidence>
<evidence type="ECO:0000256" key="8">
    <source>
        <dbReference type="SAM" id="MobiDB-lite"/>
    </source>
</evidence>
<dbReference type="GO" id="GO:0006412">
    <property type="term" value="P:translation"/>
    <property type="evidence" value="ECO:0007669"/>
    <property type="project" value="UniProtKB-UniRule"/>
</dbReference>
<keyword evidence="2 6" id="KW-0699">rRNA-binding</keyword>
<dbReference type="PROSITE" id="PS00056">
    <property type="entry name" value="RIBOSOMAL_S17"/>
    <property type="match status" value="1"/>
</dbReference>
<dbReference type="RefSeq" id="WP_136935254.1">
    <property type="nucleotide sequence ID" value="NZ_SSMQ01000083.1"/>
</dbReference>
<dbReference type="PANTHER" id="PTHR10744">
    <property type="entry name" value="40S RIBOSOMAL PROTEIN S11 FAMILY MEMBER"/>
    <property type="match status" value="1"/>
</dbReference>
<dbReference type="NCBIfam" id="TIGR03635">
    <property type="entry name" value="uS17_bact"/>
    <property type="match status" value="1"/>
</dbReference>
<evidence type="ECO:0000256" key="4">
    <source>
        <dbReference type="ARBA" id="ARBA00022980"/>
    </source>
</evidence>
<dbReference type="Proteomes" id="UP000309215">
    <property type="component" value="Unassembled WGS sequence"/>
</dbReference>